<dbReference type="InterPro" id="IPR036282">
    <property type="entry name" value="Glutathione-S-Trfase_C_sf"/>
</dbReference>
<feature type="binding site" evidence="2">
    <location>
        <begin position="137"/>
        <end position="138"/>
    </location>
    <ligand>
        <name>glutathione</name>
        <dbReference type="ChEBI" id="CHEBI:57925"/>
    </ligand>
</feature>
<evidence type="ECO:0000256" key="2">
    <source>
        <dbReference type="PIRSR" id="PIRSR015753-2"/>
    </source>
</evidence>
<dbReference type="PIRSF" id="PIRSF015753">
    <property type="entry name" value="GST"/>
    <property type="match status" value="1"/>
</dbReference>
<dbReference type="Proteomes" id="UP000034883">
    <property type="component" value="Chromosome"/>
</dbReference>
<dbReference type="EMBL" id="CP011125">
    <property type="protein sequence ID" value="AKF10809.1"/>
    <property type="molecule type" value="Genomic_DNA"/>
</dbReference>
<dbReference type="KEGG" id="samy:DB32_007958"/>
<feature type="site" description="Lowers pKa of active site Cys" evidence="3">
    <location>
        <position position="242"/>
    </location>
</feature>
<name>A0A0F6SHP6_9BACT</name>
<feature type="binding site" evidence="2">
    <location>
        <position position="89"/>
    </location>
    <ligand>
        <name>glutathione</name>
        <dbReference type="ChEBI" id="CHEBI:57925"/>
    </ligand>
</feature>
<dbReference type="SUPFAM" id="SSF52833">
    <property type="entry name" value="Thioredoxin-like"/>
    <property type="match status" value="1"/>
</dbReference>
<dbReference type="InterPro" id="IPR036249">
    <property type="entry name" value="Thioredoxin-like_sf"/>
</dbReference>
<dbReference type="Gene3D" id="3.40.30.10">
    <property type="entry name" value="Glutaredoxin"/>
    <property type="match status" value="1"/>
</dbReference>
<keyword evidence="6" id="KW-1185">Reference proteome</keyword>
<dbReference type="InterPro" id="IPR040079">
    <property type="entry name" value="Glutathione_S-Trfase"/>
</dbReference>
<accession>A0A0F6SHP6</accession>
<dbReference type="Pfam" id="PF13409">
    <property type="entry name" value="GST_N_2"/>
    <property type="match status" value="1"/>
</dbReference>
<dbReference type="InterPro" id="IPR016639">
    <property type="entry name" value="GST_Omega/GSH"/>
</dbReference>
<dbReference type="SFLD" id="SFLDG01206">
    <property type="entry name" value="Xi.1"/>
    <property type="match status" value="1"/>
</dbReference>
<evidence type="ECO:0000256" key="1">
    <source>
        <dbReference type="PIRSR" id="PIRSR015753-1"/>
    </source>
</evidence>
<dbReference type="OrthoDB" id="9769158at2"/>
<feature type="site" description="Lowers pKa of active site Cys" evidence="3">
    <location>
        <position position="285"/>
    </location>
</feature>
<reference evidence="5 6" key="1">
    <citation type="submission" date="2015-03" db="EMBL/GenBank/DDBJ databases">
        <title>Genome assembly of Sandaracinus amylolyticus DSM 53668.</title>
        <authorList>
            <person name="Sharma G."/>
            <person name="Subramanian S."/>
        </authorList>
    </citation>
    <scope>NUCLEOTIDE SEQUENCE [LARGE SCALE GENOMIC DNA]</scope>
    <source>
        <strain evidence="5 6">DSM 53668</strain>
    </source>
</reference>
<dbReference type="Pfam" id="PF13410">
    <property type="entry name" value="GST_C_2"/>
    <property type="match status" value="1"/>
</dbReference>
<dbReference type="SFLD" id="SFLDG01148">
    <property type="entry name" value="Xi_(cytGST)"/>
    <property type="match status" value="1"/>
</dbReference>
<dbReference type="InterPro" id="IPR047047">
    <property type="entry name" value="GST_Omega-like_C"/>
</dbReference>
<dbReference type="PANTHER" id="PTHR32419">
    <property type="entry name" value="GLUTATHIONYL-HYDROQUINONE REDUCTASE"/>
    <property type="match status" value="1"/>
</dbReference>
<feature type="active site" description="Proton donor/acceptor" evidence="1">
    <location>
        <position position="184"/>
    </location>
</feature>
<dbReference type="SUPFAM" id="SSF47616">
    <property type="entry name" value="GST C-terminal domain-like"/>
    <property type="match status" value="1"/>
</dbReference>
<dbReference type="GO" id="GO:0004364">
    <property type="term" value="F:glutathione transferase activity"/>
    <property type="evidence" value="ECO:0007669"/>
    <property type="project" value="InterPro"/>
</dbReference>
<dbReference type="GO" id="GO:0005737">
    <property type="term" value="C:cytoplasm"/>
    <property type="evidence" value="ECO:0007669"/>
    <property type="project" value="TreeGrafter"/>
</dbReference>
<evidence type="ECO:0000313" key="6">
    <source>
        <dbReference type="Proteomes" id="UP000034883"/>
    </source>
</evidence>
<dbReference type="InterPro" id="IPR004045">
    <property type="entry name" value="Glutathione_S-Trfase_N"/>
</dbReference>
<dbReference type="PROSITE" id="PS50405">
    <property type="entry name" value="GST_CTER"/>
    <property type="match status" value="1"/>
</dbReference>
<sequence>MGHLVDGKWSTEWYAPDAEGRFQRPRTKFHGWIRADGSTDHAPVAGRYHLYVSTACPWAHRTLITRALRGLEHAISVTVVDPHMGPDGWPFDARDPDPLGPSQFLRDVYLRAKRDYTGRVTVPVLWDRERATIVNNESREIMRMLDVECEPLATRGPSLAPPALRARIDEVLDAIYEPINNGVYRAGFAKSQKAYEDACRELFAALDRWNEVLERQRFLCGDAMTEADVALFTTLLRFDLVYYAHFKCNLHRIQDYPALWGFVRDVYQTPGVRETCDLDAIKTHYYWSQDAVNPTRIVPLGPTLDLDAPHGRTARTSA</sequence>
<feature type="active site" description="Nucleophile" evidence="1">
    <location>
        <position position="56"/>
    </location>
</feature>
<dbReference type="CDD" id="cd03190">
    <property type="entry name" value="GST_C_Omega_like"/>
    <property type="match status" value="1"/>
</dbReference>
<gene>
    <name evidence="5" type="ORF">DB32_007958</name>
</gene>
<evidence type="ECO:0000256" key="3">
    <source>
        <dbReference type="PIRSR" id="PIRSR015753-3"/>
    </source>
</evidence>
<keyword evidence="5" id="KW-0808">Transferase</keyword>
<dbReference type="InterPro" id="IPR010987">
    <property type="entry name" value="Glutathione-S-Trfase_C-like"/>
</dbReference>
<feature type="domain" description="GST C-terminal" evidence="4">
    <location>
        <begin position="161"/>
        <end position="285"/>
    </location>
</feature>
<dbReference type="Gene3D" id="1.20.1050.10">
    <property type="match status" value="1"/>
</dbReference>
<dbReference type="SFLD" id="SFLDS00019">
    <property type="entry name" value="Glutathione_Transferase_(cytos"/>
    <property type="match status" value="1"/>
</dbReference>
<dbReference type="AlphaFoldDB" id="A0A0F6SHP6"/>
<protein>
    <submittedName>
        <fullName evidence="5">Glutathione S-transferase, omega</fullName>
    </submittedName>
</protein>
<evidence type="ECO:0000259" key="4">
    <source>
        <dbReference type="PROSITE" id="PS50405"/>
    </source>
</evidence>
<proteinExistence type="predicted"/>
<dbReference type="RefSeq" id="WP_053237744.1">
    <property type="nucleotide sequence ID" value="NZ_CP011125.1"/>
</dbReference>
<dbReference type="STRING" id="927083.DB32_007958"/>
<evidence type="ECO:0000313" key="5">
    <source>
        <dbReference type="EMBL" id="AKF10809.1"/>
    </source>
</evidence>
<dbReference type="PANTHER" id="PTHR32419:SF6">
    <property type="entry name" value="GLUTATHIONE S-TRANSFERASE OMEGA-LIKE 1-RELATED"/>
    <property type="match status" value="1"/>
</dbReference>
<feature type="binding site" evidence="2">
    <location>
        <begin position="119"/>
        <end position="122"/>
    </location>
    <ligand>
        <name>glutathione</name>
        <dbReference type="ChEBI" id="CHEBI:57925"/>
    </ligand>
</feature>
<organism evidence="5 6">
    <name type="scientific">Sandaracinus amylolyticus</name>
    <dbReference type="NCBI Taxonomy" id="927083"/>
    <lineage>
        <taxon>Bacteria</taxon>
        <taxon>Pseudomonadati</taxon>
        <taxon>Myxococcota</taxon>
        <taxon>Polyangia</taxon>
        <taxon>Polyangiales</taxon>
        <taxon>Sandaracinaceae</taxon>
        <taxon>Sandaracinus</taxon>
    </lineage>
</organism>